<reference evidence="3" key="1">
    <citation type="journal article" date="2020" name="Nature">
        <title>Giant virus diversity and host interactions through global metagenomics.</title>
        <authorList>
            <person name="Schulz F."/>
            <person name="Roux S."/>
            <person name="Paez-Espino D."/>
            <person name="Jungbluth S."/>
            <person name="Walsh D.A."/>
            <person name="Denef V.J."/>
            <person name="McMahon K.D."/>
            <person name="Konstantinidis K.T."/>
            <person name="Eloe-Fadrosh E.A."/>
            <person name="Kyrpides N.C."/>
            <person name="Woyke T."/>
        </authorList>
    </citation>
    <scope>NUCLEOTIDE SEQUENCE</scope>
    <source>
        <strain evidence="3">GVMAG-S-1021933-23</strain>
    </source>
</reference>
<feature type="region of interest" description="Disordered" evidence="2">
    <location>
        <begin position="489"/>
        <end position="511"/>
    </location>
</feature>
<evidence type="ECO:0000313" key="3">
    <source>
        <dbReference type="EMBL" id="QHS78286.1"/>
    </source>
</evidence>
<organism evidence="3">
    <name type="scientific">viral metagenome</name>
    <dbReference type="NCBI Taxonomy" id="1070528"/>
    <lineage>
        <taxon>unclassified sequences</taxon>
        <taxon>metagenomes</taxon>
        <taxon>organismal metagenomes</taxon>
    </lineage>
</organism>
<keyword evidence="1" id="KW-0175">Coiled coil</keyword>
<dbReference type="EMBL" id="MN740595">
    <property type="protein sequence ID" value="QHS78286.1"/>
    <property type="molecule type" value="Genomic_DNA"/>
</dbReference>
<name>A0A6C0AF21_9ZZZZ</name>
<feature type="coiled-coil region" evidence="1">
    <location>
        <begin position="140"/>
        <end position="174"/>
    </location>
</feature>
<dbReference type="AlphaFoldDB" id="A0A6C0AF21"/>
<accession>A0A6C0AF21</accession>
<evidence type="ECO:0000256" key="1">
    <source>
        <dbReference type="SAM" id="Coils"/>
    </source>
</evidence>
<protein>
    <submittedName>
        <fullName evidence="3">Uncharacterized protein</fullName>
    </submittedName>
</protein>
<proteinExistence type="predicted"/>
<evidence type="ECO:0000256" key="2">
    <source>
        <dbReference type="SAM" id="MobiDB-lite"/>
    </source>
</evidence>
<sequence length="511" mass="60154">MSSQIFDKNDIALVSFTKNDKINIDSMKDKYKWALKCESKKGETLKYCSWHSEENQKKLYSIMRISKNFEGPEVIDSKKSDLSACSIWVKNQDRCDCYDLCYQKYEKIEQIEKEYEEYINTTAPEVEIVMANVLNEYNKFSSFLKEKQEADNELRKAKDKKEKLKSDYEDSSQDMKQRLINEKVNLSTSENYLAHISLDLNSKFEKSNGSTEMSLNDFLNMNPEYRNIYTENRKNIDIIKRLEAEIEKTFNAYKTAEKSNKYIYNLANEKALKTTERIKDEIILPIYEVVYALKKFEKLRNQIPSPRESTETYKYKEISENEKYLKETQSHIGEIKRNLSNPEYWKIITPEDYSKLAINNSMQLIYEKENSRFIADKKNKESIKSMAKDENRKVTSNIKVVNKKGVSIKYNSIVAPRFFGTSEPKKIEEKIEKKLSLELPVSQDSEDSLIDEELNNLVKKDLMKSKFEVEEYDDEIYDQTDYYMEKIEKKTTFGEKNPGGGSRAKTKTSHR</sequence>